<dbReference type="Proteomes" id="UP000504610">
    <property type="component" value="Chromosome 2"/>
</dbReference>
<feature type="compositionally biased region" description="Basic and acidic residues" evidence="1">
    <location>
        <begin position="246"/>
        <end position="261"/>
    </location>
</feature>
<name>A0A6J0M9T2_RAPSA</name>
<gene>
    <name evidence="4" type="primary">LOC108840842</name>
</gene>
<protein>
    <submittedName>
        <fullName evidence="4">Uncharacterized protein LOC108840842</fullName>
    </submittedName>
</protein>
<reference evidence="3" key="1">
    <citation type="journal article" date="2019" name="Database">
        <title>The radish genome database (RadishGD): an integrated information resource for radish genomics.</title>
        <authorList>
            <person name="Yu H.J."/>
            <person name="Baek S."/>
            <person name="Lee Y.J."/>
            <person name="Cho A."/>
            <person name="Mun J.H."/>
        </authorList>
    </citation>
    <scope>NUCLEOTIDE SEQUENCE [LARGE SCALE GENOMIC DNA]</scope>
    <source>
        <strain evidence="3">cv. WK10039</strain>
    </source>
</reference>
<organism evidence="3 4">
    <name type="scientific">Raphanus sativus</name>
    <name type="common">Radish</name>
    <name type="synonym">Raphanus raphanistrum var. sativus</name>
    <dbReference type="NCBI Taxonomy" id="3726"/>
    <lineage>
        <taxon>Eukaryota</taxon>
        <taxon>Viridiplantae</taxon>
        <taxon>Streptophyta</taxon>
        <taxon>Embryophyta</taxon>
        <taxon>Tracheophyta</taxon>
        <taxon>Spermatophyta</taxon>
        <taxon>Magnoliopsida</taxon>
        <taxon>eudicotyledons</taxon>
        <taxon>Gunneridae</taxon>
        <taxon>Pentapetalae</taxon>
        <taxon>rosids</taxon>
        <taxon>malvids</taxon>
        <taxon>Brassicales</taxon>
        <taxon>Brassicaceae</taxon>
        <taxon>Brassiceae</taxon>
        <taxon>Raphanus</taxon>
    </lineage>
</organism>
<evidence type="ECO:0000256" key="1">
    <source>
        <dbReference type="SAM" id="MobiDB-lite"/>
    </source>
</evidence>
<feature type="region of interest" description="Disordered" evidence="1">
    <location>
        <begin position="243"/>
        <end position="269"/>
    </location>
</feature>
<feature type="transmembrane region" description="Helical" evidence="2">
    <location>
        <begin position="209"/>
        <end position="228"/>
    </location>
</feature>
<dbReference type="RefSeq" id="XP_018469157.1">
    <property type="nucleotide sequence ID" value="XM_018613655.2"/>
</dbReference>
<evidence type="ECO:0000256" key="2">
    <source>
        <dbReference type="SAM" id="Phobius"/>
    </source>
</evidence>
<accession>A0A6J0M9T2</accession>
<proteinExistence type="predicted"/>
<dbReference type="OrthoDB" id="2107166at2759"/>
<dbReference type="AlphaFoldDB" id="A0A6J0M9T2"/>
<evidence type="ECO:0000313" key="4">
    <source>
        <dbReference type="RefSeq" id="XP_018469157.1"/>
    </source>
</evidence>
<reference evidence="4" key="2">
    <citation type="submission" date="2025-08" db="UniProtKB">
        <authorList>
            <consortium name="RefSeq"/>
        </authorList>
    </citation>
    <scope>IDENTIFICATION</scope>
    <source>
        <tissue evidence="4">Leaf</tissue>
    </source>
</reference>
<keyword evidence="2" id="KW-0472">Membrane</keyword>
<keyword evidence="3" id="KW-1185">Reference proteome</keyword>
<dbReference type="GeneID" id="108840842"/>
<sequence length="300" mass="33899">MFFSVVEHGPFLLQAFLISSPSSGHMASLNLGANSLTSEFSGSSLKLRIGFINKRFRRVAEKWRFRVQQMSGIEQMTKQELDRSAKRSKALRQILKQYGISEENKTSSRFDDDLNCIEKQDAVVPSSVIDDSEMNTEDVSDLNHHNGQEKHEAVPSVIIDSKMNTTEELPDLGRQEKYCETVSTTEDVSGQNHHRFLHLKTGSLFTSSLLPVLGFCMLCIIGTLHAIISRSHHHDSSKRARWRTALSERNEPVASDEHDTSPEYTVSSAYPEATNEVDEACSKVEREYKRFLLDCGLNED</sequence>
<dbReference type="KEGG" id="rsz:108840842"/>
<evidence type="ECO:0000313" key="3">
    <source>
        <dbReference type="Proteomes" id="UP000504610"/>
    </source>
</evidence>
<keyword evidence="2" id="KW-0812">Transmembrane</keyword>
<keyword evidence="2" id="KW-1133">Transmembrane helix</keyword>